<reference evidence="2" key="1">
    <citation type="submission" date="2024-08" db="EMBL/GenBank/DDBJ databases">
        <authorList>
            <person name="Chaddad Z."/>
            <person name="Lamrabet M."/>
            <person name="Bouhnik O."/>
            <person name="Alami S."/>
            <person name="Wipf D."/>
            <person name="Courty P.E."/>
            <person name="Missbah El Idrissi M."/>
        </authorList>
    </citation>
    <scope>NUCLEOTIDE SEQUENCE</scope>
    <source>
        <strain evidence="2">LLZ17</strain>
    </source>
</reference>
<accession>A0AB39XMY7</accession>
<name>A0AB39XMY7_9BRAD</name>
<sequence length="131" mass="14574">MLALLFVADACLPDRPPAQGGAAASATIRIHSDWRLPERVVLDTSEPTIVAAELSKVELVAPPGADVPQTRMREAFAEFGSADAERLQSRQSTRPEAKPQHQSKIARRHIERRVRLVARPPQYGWFGNQVW</sequence>
<protein>
    <submittedName>
        <fullName evidence="2">Uncharacterized protein</fullName>
    </submittedName>
</protein>
<proteinExistence type="predicted"/>
<feature type="region of interest" description="Disordered" evidence="1">
    <location>
        <begin position="82"/>
        <end position="106"/>
    </location>
</feature>
<feature type="compositionally biased region" description="Basic and acidic residues" evidence="1">
    <location>
        <begin position="83"/>
        <end position="99"/>
    </location>
</feature>
<dbReference type="EMBL" id="CP165734">
    <property type="protein sequence ID" value="XDV57682.1"/>
    <property type="molecule type" value="Genomic_DNA"/>
</dbReference>
<dbReference type="RefSeq" id="WP_369722106.1">
    <property type="nucleotide sequence ID" value="NZ_CP165734.1"/>
</dbReference>
<gene>
    <name evidence="2" type="ORF">AB8Z38_35120</name>
</gene>
<evidence type="ECO:0000256" key="1">
    <source>
        <dbReference type="SAM" id="MobiDB-lite"/>
    </source>
</evidence>
<dbReference type="AlphaFoldDB" id="A0AB39XMY7"/>
<organism evidence="2">
    <name type="scientific">Bradyrhizobium sp. LLZ17</name>
    <dbReference type="NCBI Taxonomy" id="3239388"/>
    <lineage>
        <taxon>Bacteria</taxon>
        <taxon>Pseudomonadati</taxon>
        <taxon>Pseudomonadota</taxon>
        <taxon>Alphaproteobacteria</taxon>
        <taxon>Hyphomicrobiales</taxon>
        <taxon>Nitrobacteraceae</taxon>
        <taxon>Bradyrhizobium</taxon>
    </lineage>
</organism>
<evidence type="ECO:0000313" key="2">
    <source>
        <dbReference type="EMBL" id="XDV57682.1"/>
    </source>
</evidence>